<dbReference type="PANTHER" id="PTHR10098">
    <property type="entry name" value="RAPSYN-RELATED"/>
    <property type="match status" value="1"/>
</dbReference>
<dbReference type="InterPro" id="IPR057574">
    <property type="entry name" value="nSTAND_NTPase5_dom"/>
</dbReference>
<feature type="domain" description="Novel STAND NTPase 5" evidence="3">
    <location>
        <begin position="347"/>
        <end position="447"/>
    </location>
</feature>
<feature type="compositionally biased region" description="Low complexity" evidence="1">
    <location>
        <begin position="260"/>
        <end position="270"/>
    </location>
</feature>
<evidence type="ECO:0000313" key="5">
    <source>
        <dbReference type="EMBL" id="KPN30572.1"/>
    </source>
</evidence>
<dbReference type="RefSeq" id="WP_054583503.1">
    <property type="nucleotide sequence ID" value="NZ_LGUC01000001.1"/>
</dbReference>
<dbReference type="InterPro" id="IPR011991">
    <property type="entry name" value="ArsR-like_HTH"/>
</dbReference>
<organism evidence="5 6">
    <name type="scientific">Halolamina pelagica</name>
    <dbReference type="NCBI Taxonomy" id="699431"/>
    <lineage>
        <taxon>Archaea</taxon>
        <taxon>Methanobacteriati</taxon>
        <taxon>Methanobacteriota</taxon>
        <taxon>Stenosarchaea group</taxon>
        <taxon>Halobacteria</taxon>
        <taxon>Halobacteriales</taxon>
        <taxon>Haloferacaceae</taxon>
    </lineage>
</organism>
<dbReference type="Pfam" id="PF08350">
    <property type="entry name" value="FilR1_middle"/>
    <property type="match status" value="1"/>
</dbReference>
<dbReference type="InterPro" id="IPR019734">
    <property type="entry name" value="TPR_rpt"/>
</dbReference>
<dbReference type="InterPro" id="IPR011990">
    <property type="entry name" value="TPR-like_helical_dom_sf"/>
</dbReference>
<comment type="caution">
    <text evidence="5">The sequence shown here is derived from an EMBL/GenBank/DDBJ whole genome shotgun (WGS) entry which is preliminary data.</text>
</comment>
<dbReference type="InterPro" id="IPR027417">
    <property type="entry name" value="P-loop_NTPase"/>
</dbReference>
<dbReference type="AlphaFoldDB" id="A0A0P7FUU4"/>
<dbReference type="Gene3D" id="1.25.40.10">
    <property type="entry name" value="Tetratricopeptide repeat domain"/>
    <property type="match status" value="2"/>
</dbReference>
<dbReference type="SUPFAM" id="SSF48452">
    <property type="entry name" value="TPR-like"/>
    <property type="match status" value="2"/>
</dbReference>
<accession>A0A0P7FUU4</accession>
<proteinExistence type="predicted"/>
<feature type="domain" description="Methanogenesis regulatory protein FilR1 middle" evidence="2">
    <location>
        <begin position="119"/>
        <end position="236"/>
    </location>
</feature>
<dbReference type="Pfam" id="PF25199">
    <property type="entry name" value="nSTAND_NTPase5"/>
    <property type="match status" value="1"/>
</dbReference>
<dbReference type="SMART" id="SM00028">
    <property type="entry name" value="TPR"/>
    <property type="match status" value="7"/>
</dbReference>
<evidence type="ECO:0000256" key="1">
    <source>
        <dbReference type="SAM" id="MobiDB-lite"/>
    </source>
</evidence>
<dbReference type="STRING" id="699431.SY89_01307"/>
<dbReference type="EMBL" id="LGUC01000001">
    <property type="protein sequence ID" value="KPN30572.1"/>
    <property type="molecule type" value="Genomic_DNA"/>
</dbReference>
<dbReference type="Pfam" id="PF25213">
    <property type="entry name" value="HVO_A0261_N"/>
    <property type="match status" value="1"/>
</dbReference>
<dbReference type="InterPro" id="IPR013561">
    <property type="entry name" value="FilR1_middle_dom"/>
</dbReference>
<gene>
    <name evidence="5" type="ORF">SY89_01307</name>
</gene>
<dbReference type="Gene3D" id="1.10.10.10">
    <property type="entry name" value="Winged helix-like DNA-binding domain superfamily/Winged helix DNA-binding domain"/>
    <property type="match status" value="1"/>
</dbReference>
<name>A0A0P7FUU4_9EURY</name>
<evidence type="ECO:0000259" key="3">
    <source>
        <dbReference type="Pfam" id="PF25199"/>
    </source>
</evidence>
<dbReference type="Pfam" id="PF13424">
    <property type="entry name" value="TPR_12"/>
    <property type="match status" value="1"/>
</dbReference>
<dbReference type="Proteomes" id="UP000050535">
    <property type="component" value="Unassembled WGS sequence"/>
</dbReference>
<evidence type="ECO:0000259" key="4">
    <source>
        <dbReference type="Pfam" id="PF25213"/>
    </source>
</evidence>
<protein>
    <submittedName>
        <fullName evidence="5">Putative ATPase</fullName>
    </submittedName>
</protein>
<evidence type="ECO:0000313" key="6">
    <source>
        <dbReference type="Proteomes" id="UP000050535"/>
    </source>
</evidence>
<dbReference type="OrthoDB" id="11410at2157"/>
<feature type="region of interest" description="Disordered" evidence="1">
    <location>
        <begin position="255"/>
        <end position="278"/>
    </location>
</feature>
<dbReference type="InterPro" id="IPR036388">
    <property type="entry name" value="WH-like_DNA-bd_sf"/>
</dbReference>
<dbReference type="PANTHER" id="PTHR10098:SF108">
    <property type="entry name" value="TETRATRICOPEPTIDE REPEAT PROTEIN 28"/>
    <property type="match status" value="1"/>
</dbReference>
<dbReference type="InterPro" id="IPR036390">
    <property type="entry name" value="WH_DNA-bd_sf"/>
</dbReference>
<dbReference type="InterPro" id="IPR057527">
    <property type="entry name" value="HVO_A0261-like_N"/>
</dbReference>
<dbReference type="SUPFAM" id="SSF52540">
    <property type="entry name" value="P-loop containing nucleoside triphosphate hydrolases"/>
    <property type="match status" value="1"/>
</dbReference>
<keyword evidence="6" id="KW-1185">Reference proteome</keyword>
<sequence length="1092" mass="116005">MSFDAPIDELLGLVGDRTEFLRVLRDGPLFKRDIIDRLDTSRSTVDRAIDALVDAGLVAHVDGGYRTTRTGRLALTRYETLRSDVQNVLDASPVVDAVPADVTLSALTVAKSTTHRVDPHDVPDLVREALTGATSVVAALPRLSDSVVLDTYRKHADPETRTRLVFSPSLADALLDRLPTQSRRLATADVRVFRGAVADVGIVVCRGETDRALVIAYTGFGGVAGVLELTDPAAVDRLADRVAERIAAATEWTDELASVETTPEATEPATQSANDDTLPVGLEREGVVRVTDELLARRGTASLLQAWRTGISLADADSGHLVDRPPADGEQSVALEARERLLAGEDVVLTGPPGSGKSTVCKRLAVTWHRNDRGAVLYRQPDGERSLQSVPALRRAVDAASGHTLVVVEDVADPSARRALDLRAEFAGRSDVSFLFDARTAAWQRADTPAAGGPTELSMPGLSVADCEALLDRAAEDRESALPLSAAELHEAVTADDPAGGFVVAAHRVARLADPLAVAAGDTPTSLSAAATDAFDRLQSRGRLAVDLGIWINLLNLAALPIRPGTVEPLGDSTFLEDALGVLDGEVLFGRRADPLRVGGTVHDAWSTAFLAHAVDRLGERGAQEALGRSLTAVLDGGAQTAGEESPLPHTDDWAEPFVAALFDALRTRPRLAGLVGEQLRSQIPASVATLRRHRWHGRLALNAGSPEDAAAAFDRLLEAAEAAGNPHAKARARRGLGSAALQQSAYEDAVEDLAAALGLGLRLDDRETAVRALIDLGTAAQRRGDHETAASRYDAAHRQATALGDAVLLAVSRQNLGTAAAERADYEAAVAHARAARETFEAADEPLRVANCLANAANAMVNLGQYEAAAGRYERAVDIQSERGDDHGAAGTLTSLGDLERRRGNDERALSYLERAESLFRRIGDDHRLAICLNNVGIVRKDLGELAAAVDSHREALAIREAIGNPHEIGMSEHNLAVCALKRGEIERAETLARESMVHLSAAGNQRSVGVTRSLLADVLVERGEYDDAIEQLETGIDELRDCGAEPQADALTAELVGLYLEVGDTEAAQTLARSTHGRETCEADVVAADH</sequence>
<dbReference type="SUPFAM" id="SSF46785">
    <property type="entry name" value="Winged helix' DNA-binding domain"/>
    <property type="match status" value="1"/>
</dbReference>
<dbReference type="CDD" id="cd00090">
    <property type="entry name" value="HTH_ARSR"/>
    <property type="match status" value="1"/>
</dbReference>
<reference evidence="6" key="1">
    <citation type="submission" date="2013-11" db="EMBL/GenBank/DDBJ databases">
        <authorList>
            <person name="Hoang H.T."/>
            <person name="Killian M.L."/>
            <person name="Madson D.M."/>
            <person name="Arruda P.H.E."/>
            <person name="Sun D."/>
            <person name="Schwartz K.J."/>
            <person name="Yoon K."/>
        </authorList>
    </citation>
    <scope>NUCLEOTIDE SEQUENCE [LARGE SCALE GENOMIC DNA]</scope>
    <source>
        <strain evidence="6">CDK2</strain>
    </source>
</reference>
<feature type="domain" description="HVO-A0261-like N-terminal" evidence="4">
    <location>
        <begin position="12"/>
        <end position="86"/>
    </location>
</feature>
<evidence type="ECO:0000259" key="2">
    <source>
        <dbReference type="Pfam" id="PF08350"/>
    </source>
</evidence>